<dbReference type="Proteomes" id="UP001162480">
    <property type="component" value="Chromosome 13"/>
</dbReference>
<protein>
    <submittedName>
        <fullName evidence="1">Uncharacterized protein</fullName>
    </submittedName>
</protein>
<name>A0AA36BE17_OCTVU</name>
<evidence type="ECO:0000313" key="1">
    <source>
        <dbReference type="EMBL" id="CAI9731642.1"/>
    </source>
</evidence>
<reference evidence="1" key="1">
    <citation type="submission" date="2023-08" db="EMBL/GenBank/DDBJ databases">
        <authorList>
            <person name="Alioto T."/>
            <person name="Alioto T."/>
            <person name="Gomez Garrido J."/>
        </authorList>
    </citation>
    <scope>NUCLEOTIDE SEQUENCE</scope>
</reference>
<dbReference type="EMBL" id="OX597826">
    <property type="protein sequence ID" value="CAI9731642.1"/>
    <property type="molecule type" value="Genomic_DNA"/>
</dbReference>
<accession>A0AA36BE17</accession>
<evidence type="ECO:0000313" key="2">
    <source>
        <dbReference type="Proteomes" id="UP001162480"/>
    </source>
</evidence>
<proteinExistence type="predicted"/>
<dbReference type="AlphaFoldDB" id="A0AA36BE17"/>
<gene>
    <name evidence="1" type="ORF">OCTVUL_1B022145</name>
</gene>
<keyword evidence="2" id="KW-1185">Reference proteome</keyword>
<organism evidence="1 2">
    <name type="scientific">Octopus vulgaris</name>
    <name type="common">Common octopus</name>
    <dbReference type="NCBI Taxonomy" id="6645"/>
    <lineage>
        <taxon>Eukaryota</taxon>
        <taxon>Metazoa</taxon>
        <taxon>Spiralia</taxon>
        <taxon>Lophotrochozoa</taxon>
        <taxon>Mollusca</taxon>
        <taxon>Cephalopoda</taxon>
        <taxon>Coleoidea</taxon>
        <taxon>Octopodiformes</taxon>
        <taxon>Octopoda</taxon>
        <taxon>Incirrata</taxon>
        <taxon>Octopodidae</taxon>
        <taxon>Octopus</taxon>
    </lineage>
</organism>
<sequence length="108" mass="12463">MKLQLMDGAIKSRNNAQETKRINKLVNIVSLDSCSIDEVVLWKAVEKLDEYYKYFHHKICVNGLQGYVQNVIEEVLIEFRCIAIRAVLHDIIRLELKGFAKAFLLGLL</sequence>